<dbReference type="Proteomes" id="UP000319731">
    <property type="component" value="Unassembled WGS sequence"/>
</dbReference>
<evidence type="ECO:0000256" key="4">
    <source>
        <dbReference type="ARBA" id="ARBA00022692"/>
    </source>
</evidence>
<dbReference type="OrthoDB" id="250329at2759"/>
<evidence type="ECO:0000256" key="10">
    <source>
        <dbReference type="RuleBase" id="RU000488"/>
    </source>
</evidence>
<evidence type="ECO:0000256" key="5">
    <source>
        <dbReference type="ARBA" id="ARBA00022737"/>
    </source>
</evidence>
<accession>A0A507BZE8</accession>
<evidence type="ECO:0000256" key="7">
    <source>
        <dbReference type="ARBA" id="ARBA00023128"/>
    </source>
</evidence>
<dbReference type="AlphaFoldDB" id="A0A507BZE8"/>
<evidence type="ECO:0000256" key="2">
    <source>
        <dbReference type="ARBA" id="ARBA00006375"/>
    </source>
</evidence>
<evidence type="ECO:0000313" key="12">
    <source>
        <dbReference type="Proteomes" id="UP000319731"/>
    </source>
</evidence>
<dbReference type="SUPFAM" id="SSF103506">
    <property type="entry name" value="Mitochondrial carrier"/>
    <property type="match status" value="1"/>
</dbReference>
<evidence type="ECO:0000256" key="6">
    <source>
        <dbReference type="ARBA" id="ARBA00022989"/>
    </source>
</evidence>
<dbReference type="PANTHER" id="PTHR45758:SF3">
    <property type="entry name" value="MITOCHONDRIAL SUBSTRATE CARRIER FAMILY PROTEIN E"/>
    <property type="match status" value="1"/>
</dbReference>
<proteinExistence type="inferred from homology"/>
<evidence type="ECO:0000313" key="11">
    <source>
        <dbReference type="EMBL" id="TPX32802.1"/>
    </source>
</evidence>
<dbReference type="GO" id="GO:0031966">
    <property type="term" value="C:mitochondrial membrane"/>
    <property type="evidence" value="ECO:0007669"/>
    <property type="project" value="UniProtKB-SubCell"/>
</dbReference>
<keyword evidence="5" id="KW-0677">Repeat</keyword>
<evidence type="ECO:0000256" key="1">
    <source>
        <dbReference type="ARBA" id="ARBA00004225"/>
    </source>
</evidence>
<keyword evidence="4 9" id="KW-0812">Transmembrane</keyword>
<keyword evidence="8 9" id="KW-0472">Membrane</keyword>
<dbReference type="GeneID" id="42005382"/>
<name>A0A507BZE8_9FUNG</name>
<keyword evidence="7" id="KW-0496">Mitochondrion</keyword>
<dbReference type="Pfam" id="PF00153">
    <property type="entry name" value="Mito_carr"/>
    <property type="match status" value="2"/>
</dbReference>
<keyword evidence="12" id="KW-1185">Reference proteome</keyword>
<evidence type="ECO:0008006" key="13">
    <source>
        <dbReference type="Google" id="ProtNLM"/>
    </source>
</evidence>
<dbReference type="EMBL" id="QEAO01000026">
    <property type="protein sequence ID" value="TPX32802.1"/>
    <property type="molecule type" value="Genomic_DNA"/>
</dbReference>
<dbReference type="STRING" id="1806994.A0A507BZE8"/>
<reference evidence="11 12" key="1">
    <citation type="journal article" date="2019" name="Sci. Rep.">
        <title>Comparative genomics of chytrid fungi reveal insights into the obligate biotrophic and pathogenic lifestyle of Synchytrium endobioticum.</title>
        <authorList>
            <person name="van de Vossenberg B.T.L.H."/>
            <person name="Warris S."/>
            <person name="Nguyen H.D.T."/>
            <person name="van Gent-Pelzer M.P.E."/>
            <person name="Joly D.L."/>
            <person name="van de Geest H.C."/>
            <person name="Bonants P.J.M."/>
            <person name="Smith D.S."/>
            <person name="Levesque C.A."/>
            <person name="van der Lee T.A.J."/>
        </authorList>
    </citation>
    <scope>NUCLEOTIDE SEQUENCE [LARGE SCALE GENOMIC DNA]</scope>
    <source>
        <strain evidence="11 12">JEL517</strain>
    </source>
</reference>
<keyword evidence="6" id="KW-1133">Transmembrane helix</keyword>
<comment type="caution">
    <text evidence="11">The sequence shown here is derived from an EMBL/GenBank/DDBJ whole genome shotgun (WGS) entry which is preliminary data.</text>
</comment>
<dbReference type="RefSeq" id="XP_031023939.1">
    <property type="nucleotide sequence ID" value="XM_031170085.1"/>
</dbReference>
<dbReference type="PANTHER" id="PTHR45758">
    <property type="entry name" value="MITOFERRIN-1-RELATED"/>
    <property type="match status" value="1"/>
</dbReference>
<feature type="repeat" description="Solcar" evidence="9">
    <location>
        <begin position="90"/>
        <end position="177"/>
    </location>
</feature>
<evidence type="ECO:0000256" key="9">
    <source>
        <dbReference type="PROSITE-ProRule" id="PRU00282"/>
    </source>
</evidence>
<dbReference type="PROSITE" id="PS50920">
    <property type="entry name" value="SOLCAR"/>
    <property type="match status" value="3"/>
</dbReference>
<evidence type="ECO:0000256" key="3">
    <source>
        <dbReference type="ARBA" id="ARBA00022448"/>
    </source>
</evidence>
<sequence>MADEQSSYIPGLIFSSVAALATRAVTHPLDTIKVLIQSDSLILRTQSFRSLYRGLPVSAFFSIPALSLYLHAYDSCKTELGDLMGDGGSDSVYVHGSSAVVAEGLSAVFWTPMEVLKNRQQVSSRNLQQESNIFRMVKEVYHGEGIRGFFKGYLLNLAVFVPYTVTYFVTYEQLKLVASGRTRLPFSTAQEPESETVELNFASYAASSAAAGAVAGAISNVLDVVKTRVQISRVDGVSATSVIRNIYATEGLAGFARGMTARIIWITPSVVISMSVYEVLKDWWRNREQSQNGI</sequence>
<evidence type="ECO:0000256" key="8">
    <source>
        <dbReference type="ARBA" id="ARBA00023136"/>
    </source>
</evidence>
<dbReference type="InterPro" id="IPR018108">
    <property type="entry name" value="MCP_transmembrane"/>
</dbReference>
<comment type="subcellular location">
    <subcellularLocation>
        <location evidence="1">Mitochondrion membrane</location>
        <topology evidence="1">Multi-pass membrane protein</topology>
    </subcellularLocation>
</comment>
<comment type="similarity">
    <text evidence="2 10">Belongs to the mitochondrial carrier (TC 2.A.29) family.</text>
</comment>
<dbReference type="Gene3D" id="1.50.40.10">
    <property type="entry name" value="Mitochondrial carrier domain"/>
    <property type="match status" value="1"/>
</dbReference>
<dbReference type="PRINTS" id="PR00926">
    <property type="entry name" value="MITOCARRIER"/>
</dbReference>
<keyword evidence="3 10" id="KW-0813">Transport</keyword>
<dbReference type="InterPro" id="IPR023395">
    <property type="entry name" value="MCP_dom_sf"/>
</dbReference>
<dbReference type="InterPro" id="IPR002067">
    <property type="entry name" value="MCP"/>
</dbReference>
<feature type="repeat" description="Solcar" evidence="9">
    <location>
        <begin position="6"/>
        <end position="79"/>
    </location>
</feature>
<dbReference type="GO" id="GO:0005381">
    <property type="term" value="F:iron ion transmembrane transporter activity"/>
    <property type="evidence" value="ECO:0007669"/>
    <property type="project" value="UniProtKB-ARBA"/>
</dbReference>
<protein>
    <recommendedName>
        <fullName evidence="13">Mitochondrial carrier protein</fullName>
    </recommendedName>
</protein>
<gene>
    <name evidence="11" type="ORF">SmJEL517_g04157</name>
</gene>
<organism evidence="11 12">
    <name type="scientific">Synchytrium microbalum</name>
    <dbReference type="NCBI Taxonomy" id="1806994"/>
    <lineage>
        <taxon>Eukaryota</taxon>
        <taxon>Fungi</taxon>
        <taxon>Fungi incertae sedis</taxon>
        <taxon>Chytridiomycota</taxon>
        <taxon>Chytridiomycota incertae sedis</taxon>
        <taxon>Chytridiomycetes</taxon>
        <taxon>Synchytriales</taxon>
        <taxon>Synchytriaceae</taxon>
        <taxon>Synchytrium</taxon>
    </lineage>
</organism>
<feature type="repeat" description="Solcar" evidence="9">
    <location>
        <begin position="199"/>
        <end position="283"/>
    </location>
</feature>